<dbReference type="EMBL" id="AAMT01000017">
    <property type="protein sequence ID" value="EAQ11248.1"/>
    <property type="molecule type" value="Genomic_DNA"/>
</dbReference>
<protein>
    <submittedName>
        <fullName evidence="2">Uncharacterized protein</fullName>
    </submittedName>
</protein>
<evidence type="ECO:0000313" key="3">
    <source>
        <dbReference type="Proteomes" id="UP000002931"/>
    </source>
</evidence>
<dbReference type="RefSeq" id="WP_008329024.1">
    <property type="nucleotide sequence ID" value="NZ_CH902578.1"/>
</dbReference>
<dbReference type="Proteomes" id="UP000002931">
    <property type="component" value="Unassembled WGS sequence"/>
</dbReference>
<dbReference type="AlphaFoldDB" id="A3VKC4"/>
<evidence type="ECO:0000256" key="1">
    <source>
        <dbReference type="SAM" id="SignalP"/>
    </source>
</evidence>
<comment type="caution">
    <text evidence="2">The sequence shown here is derived from an EMBL/GenBank/DDBJ whole genome shotgun (WGS) entry which is preliminary data.</text>
</comment>
<gene>
    <name evidence="2" type="ORF">RB2654_04446</name>
</gene>
<reference evidence="2 3" key="1">
    <citation type="journal article" date="2010" name="J. Bacteriol.">
        <title>Genome sequences of Pelagibaca bermudensis HTCC2601T and Maritimibacter alkaliphilus HTCC2654T, the type strains of two marine Roseobacter genera.</title>
        <authorList>
            <person name="Thrash J.C."/>
            <person name="Cho J.C."/>
            <person name="Ferriera S."/>
            <person name="Johnson J."/>
            <person name="Vergin K.L."/>
            <person name="Giovannoni S.J."/>
        </authorList>
    </citation>
    <scope>NUCLEOTIDE SEQUENCE [LARGE SCALE GENOMIC DNA]</scope>
    <source>
        <strain evidence="2 3">HTCC2654</strain>
    </source>
</reference>
<evidence type="ECO:0000313" key="2">
    <source>
        <dbReference type="EMBL" id="EAQ11248.1"/>
    </source>
</evidence>
<name>A3VKC4_9RHOB</name>
<dbReference type="HOGENOM" id="CLU_2035268_0_0_5"/>
<keyword evidence="3" id="KW-1185">Reference proteome</keyword>
<organism evidence="2 3">
    <name type="scientific">Maritimibacter alkaliphilus HTCC2654</name>
    <dbReference type="NCBI Taxonomy" id="314271"/>
    <lineage>
        <taxon>Bacteria</taxon>
        <taxon>Pseudomonadati</taxon>
        <taxon>Pseudomonadota</taxon>
        <taxon>Alphaproteobacteria</taxon>
        <taxon>Rhodobacterales</taxon>
        <taxon>Roseobacteraceae</taxon>
        <taxon>Maritimibacter</taxon>
    </lineage>
</organism>
<dbReference type="STRING" id="314271.RB2654_04446"/>
<accession>A3VKC4</accession>
<feature type="chain" id="PRO_5002662329" evidence="1">
    <location>
        <begin position="20"/>
        <end position="121"/>
    </location>
</feature>
<sequence length="121" mass="12927">MKTALFATILTIAAAPALADSYDCLMVEECFGTDACTSSDWEFTVGTMEDGSLLMSSMAGEMRYELLAEDAGYTAWSAANMATGEVGLMTLTPDWSVVEVVTMGLYEGAERTAFAGRCMAR</sequence>
<feature type="signal peptide" evidence="1">
    <location>
        <begin position="1"/>
        <end position="19"/>
    </location>
</feature>
<keyword evidence="1" id="KW-0732">Signal</keyword>
<proteinExistence type="predicted"/>